<reference evidence="1" key="1">
    <citation type="submission" date="2018-01" db="EMBL/GenBank/DDBJ databases">
        <title>Genomic characterization of Leptospira inadai serogroup Lyme isolated from captured rat in Brazil and comparative analysis with human reference strain.</title>
        <authorList>
            <person name="Moreno L.Z."/>
            <person name="Loureiro A.P."/>
            <person name="Miraglia F."/>
            <person name="Kremer F.S."/>
            <person name="Eslabao M.R."/>
            <person name="Dellagostin O.A."/>
            <person name="Lilenbaum W."/>
            <person name="Moreno A.M."/>
        </authorList>
    </citation>
    <scope>NUCLEOTIDE SEQUENCE [LARGE SCALE GENOMIC DNA]</scope>
    <source>
        <strain evidence="1">M34/99</strain>
    </source>
</reference>
<comment type="caution">
    <text evidence="1">The sequence shown here is derived from an EMBL/GenBank/DDBJ whole genome shotgun (WGS) entry which is preliminary data.</text>
</comment>
<organism evidence="1 2">
    <name type="scientific">Leptospira inadai serovar Lyme</name>
    <dbReference type="NCBI Taxonomy" id="293084"/>
    <lineage>
        <taxon>Bacteria</taxon>
        <taxon>Pseudomonadati</taxon>
        <taxon>Spirochaetota</taxon>
        <taxon>Spirochaetia</taxon>
        <taxon>Leptospirales</taxon>
        <taxon>Leptospiraceae</taxon>
        <taxon>Leptospira</taxon>
    </lineage>
</organism>
<gene>
    <name evidence="1" type="ORF">BES34_007635</name>
</gene>
<keyword evidence="2" id="KW-1185">Reference proteome</keyword>
<dbReference type="Proteomes" id="UP000094669">
    <property type="component" value="Unassembled WGS sequence"/>
</dbReference>
<name>A0ABX4YJP5_9LEPT</name>
<accession>A0ABX4YJP5</accession>
<sequence length="59" mass="7307">MKRTGVFRRRQNWNRTFRNRLFVTLDIASKKSILFVILDRFRLTIRISNFNSIRFIKMN</sequence>
<proteinExistence type="predicted"/>
<protein>
    <submittedName>
        <fullName evidence="1">Uncharacterized protein</fullName>
    </submittedName>
</protein>
<evidence type="ECO:0000313" key="1">
    <source>
        <dbReference type="EMBL" id="PNV75506.1"/>
    </source>
</evidence>
<evidence type="ECO:0000313" key="2">
    <source>
        <dbReference type="Proteomes" id="UP000094669"/>
    </source>
</evidence>
<dbReference type="EMBL" id="MCRM02000006">
    <property type="protein sequence ID" value="PNV75506.1"/>
    <property type="molecule type" value="Genomic_DNA"/>
</dbReference>